<dbReference type="SUPFAM" id="SSF81342">
    <property type="entry name" value="Transmembrane di-heme cytochromes"/>
    <property type="match status" value="1"/>
</dbReference>
<keyword evidence="8" id="KW-0249">Electron transport</keyword>
<gene>
    <name evidence="15" type="ORF">AC626_03030</name>
</gene>
<evidence type="ECO:0000256" key="13">
    <source>
        <dbReference type="SAM" id="Phobius"/>
    </source>
</evidence>
<evidence type="ECO:0000256" key="4">
    <source>
        <dbReference type="ARBA" id="ARBA00022475"/>
    </source>
</evidence>
<protein>
    <submittedName>
        <fullName evidence="15">Cytochrome B561</fullName>
    </submittedName>
</protein>
<evidence type="ECO:0000256" key="9">
    <source>
        <dbReference type="ARBA" id="ARBA00022989"/>
    </source>
</evidence>
<feature type="transmembrane region" description="Helical" evidence="13">
    <location>
        <begin position="94"/>
        <end position="112"/>
    </location>
</feature>
<organism evidence="15 16">
    <name type="scientific">Pseudoalteromonas rubra</name>
    <dbReference type="NCBI Taxonomy" id="43658"/>
    <lineage>
        <taxon>Bacteria</taxon>
        <taxon>Pseudomonadati</taxon>
        <taxon>Pseudomonadota</taxon>
        <taxon>Gammaproteobacteria</taxon>
        <taxon>Alteromonadales</taxon>
        <taxon>Pseudoalteromonadaceae</taxon>
        <taxon>Pseudoalteromonas</taxon>
    </lineage>
</organism>
<dbReference type="EMBL" id="LFZX01000012">
    <property type="protein sequence ID" value="KNC68737.1"/>
    <property type="molecule type" value="Genomic_DNA"/>
</dbReference>
<dbReference type="OrthoDB" id="9793784at2"/>
<evidence type="ECO:0000256" key="5">
    <source>
        <dbReference type="ARBA" id="ARBA00022617"/>
    </source>
</evidence>
<keyword evidence="7" id="KW-0479">Metal-binding</keyword>
<dbReference type="InterPro" id="IPR052168">
    <property type="entry name" value="Cytochrome_b561_oxidase"/>
</dbReference>
<comment type="subcellular location">
    <subcellularLocation>
        <location evidence="2">Cell membrane</location>
        <topology evidence="2">Multi-pass membrane protein</topology>
    </subcellularLocation>
</comment>
<dbReference type="GO" id="GO:0009055">
    <property type="term" value="F:electron transfer activity"/>
    <property type="evidence" value="ECO:0007669"/>
    <property type="project" value="InterPro"/>
</dbReference>
<dbReference type="PATRIC" id="fig|43658.6.peg.215"/>
<feature type="transmembrane region" description="Helical" evidence="13">
    <location>
        <begin position="16"/>
        <end position="34"/>
    </location>
</feature>
<evidence type="ECO:0000256" key="10">
    <source>
        <dbReference type="ARBA" id="ARBA00023004"/>
    </source>
</evidence>
<dbReference type="Proteomes" id="UP000036850">
    <property type="component" value="Unassembled WGS sequence"/>
</dbReference>
<comment type="cofactor">
    <cofactor evidence="1">
        <name>heme b</name>
        <dbReference type="ChEBI" id="CHEBI:60344"/>
    </cofactor>
</comment>
<dbReference type="Pfam" id="PF01292">
    <property type="entry name" value="Ni_hydr_CYTB"/>
    <property type="match status" value="1"/>
</dbReference>
<proteinExistence type="inferred from homology"/>
<feature type="transmembrane region" description="Helical" evidence="13">
    <location>
        <begin position="160"/>
        <end position="181"/>
    </location>
</feature>
<name>A0A0L0EWB9_9GAMM</name>
<keyword evidence="11 13" id="KW-0472">Membrane</keyword>
<keyword evidence="9 13" id="KW-1133">Transmembrane helix</keyword>
<dbReference type="AlphaFoldDB" id="A0A0L0EWB9"/>
<comment type="similarity">
    <text evidence="12">Belongs to the cytochrome b561 family.</text>
</comment>
<evidence type="ECO:0000256" key="7">
    <source>
        <dbReference type="ARBA" id="ARBA00022723"/>
    </source>
</evidence>
<dbReference type="GO" id="GO:0046872">
    <property type="term" value="F:metal ion binding"/>
    <property type="evidence" value="ECO:0007669"/>
    <property type="project" value="UniProtKB-KW"/>
</dbReference>
<accession>A0A0L0EWB9</accession>
<dbReference type="GO" id="GO:0020037">
    <property type="term" value="F:heme binding"/>
    <property type="evidence" value="ECO:0007669"/>
    <property type="project" value="TreeGrafter"/>
</dbReference>
<reference evidence="16" key="1">
    <citation type="submission" date="2015-07" db="EMBL/GenBank/DDBJ databases">
        <title>Draft genome sequence of a Pseudoalteromonas rubra strain, OCN096, isolated from Kaneohe Bay, Oahu, Hawaii.</title>
        <authorList>
            <person name="Beurmann S."/>
            <person name="Ushijima B."/>
            <person name="Belcaid M."/>
            <person name="Callahan S.M."/>
            <person name="Aeby G.S."/>
        </authorList>
    </citation>
    <scope>NUCLEOTIDE SEQUENCE [LARGE SCALE GENOMIC DNA]</scope>
    <source>
        <strain evidence="16">OCN096</strain>
    </source>
</reference>
<evidence type="ECO:0000256" key="6">
    <source>
        <dbReference type="ARBA" id="ARBA00022692"/>
    </source>
</evidence>
<dbReference type="GO" id="GO:0022904">
    <property type="term" value="P:respiratory electron transport chain"/>
    <property type="evidence" value="ECO:0007669"/>
    <property type="project" value="InterPro"/>
</dbReference>
<keyword evidence="6 13" id="KW-0812">Transmembrane</keyword>
<keyword evidence="3" id="KW-0813">Transport</keyword>
<feature type="transmembrane region" description="Helical" evidence="13">
    <location>
        <begin position="54"/>
        <end position="73"/>
    </location>
</feature>
<keyword evidence="5" id="KW-0349">Heme</keyword>
<dbReference type="PANTHER" id="PTHR30529">
    <property type="entry name" value="CYTOCHROME B561"/>
    <property type="match status" value="1"/>
</dbReference>
<sequence>MSIKNTSRDYGTIAKWLHWGTALLFLAAYVSVYYRQWFTEAKTPENWTALQLHLSFGVSIAVIVALRLIWRWLNTAPSAEPGTRIEHLAAHLGHYALYAVMIIAPLTGYVGTGVDTEFFFLFDIPKFESTALFNALIEQGMGLSFAEFEKPIDFIHKEILGAWLVWLLILGHAAAALYHHLVKRDRTLLKMTRGGER</sequence>
<dbReference type="InterPro" id="IPR011577">
    <property type="entry name" value="Cyt_b561_bac/Ni-Hgenase"/>
</dbReference>
<evidence type="ECO:0000313" key="16">
    <source>
        <dbReference type="Proteomes" id="UP000036850"/>
    </source>
</evidence>
<keyword evidence="10" id="KW-0408">Iron</keyword>
<dbReference type="PANTHER" id="PTHR30529:SF7">
    <property type="entry name" value="CYTOCHROME B561 BACTERIAL_NI-HYDROGENASE DOMAIN-CONTAINING PROTEIN"/>
    <property type="match status" value="1"/>
</dbReference>
<evidence type="ECO:0000256" key="2">
    <source>
        <dbReference type="ARBA" id="ARBA00004651"/>
    </source>
</evidence>
<dbReference type="InterPro" id="IPR016174">
    <property type="entry name" value="Di-haem_cyt_TM"/>
</dbReference>
<feature type="domain" description="Cytochrome b561 bacterial/Ni-hydrogenase" evidence="14">
    <location>
        <begin position="10"/>
        <end position="194"/>
    </location>
</feature>
<evidence type="ECO:0000256" key="11">
    <source>
        <dbReference type="ARBA" id="ARBA00023136"/>
    </source>
</evidence>
<evidence type="ECO:0000259" key="14">
    <source>
        <dbReference type="Pfam" id="PF01292"/>
    </source>
</evidence>
<keyword evidence="4" id="KW-1003">Cell membrane</keyword>
<dbReference type="GO" id="GO:0005886">
    <property type="term" value="C:plasma membrane"/>
    <property type="evidence" value="ECO:0007669"/>
    <property type="project" value="UniProtKB-SubCell"/>
</dbReference>
<evidence type="ECO:0000256" key="1">
    <source>
        <dbReference type="ARBA" id="ARBA00001970"/>
    </source>
</evidence>
<comment type="caution">
    <text evidence="15">The sequence shown here is derived from an EMBL/GenBank/DDBJ whole genome shotgun (WGS) entry which is preliminary data.</text>
</comment>
<evidence type="ECO:0000256" key="12">
    <source>
        <dbReference type="ARBA" id="ARBA00037975"/>
    </source>
</evidence>
<evidence type="ECO:0000256" key="8">
    <source>
        <dbReference type="ARBA" id="ARBA00022982"/>
    </source>
</evidence>
<evidence type="ECO:0000313" key="15">
    <source>
        <dbReference type="EMBL" id="KNC68737.1"/>
    </source>
</evidence>
<evidence type="ECO:0000256" key="3">
    <source>
        <dbReference type="ARBA" id="ARBA00022448"/>
    </source>
</evidence>